<feature type="domain" description="PIN" evidence="7">
    <location>
        <begin position="5"/>
        <end position="124"/>
    </location>
</feature>
<dbReference type="AlphaFoldDB" id="S9QXY3"/>
<reference evidence="8 9" key="1">
    <citation type="journal article" date="2013" name="Stand. Genomic Sci.">
        <title>Genome sequence of the reddish-pigmented Rubellimicrobium thermophilum type strain (DSM 16684(T)), a member of the Roseobacter clade.</title>
        <authorList>
            <person name="Fiebig A."/>
            <person name="Riedel T."/>
            <person name="Gronow S."/>
            <person name="Petersen J."/>
            <person name="Klenk H.P."/>
            <person name="Goker M."/>
        </authorList>
    </citation>
    <scope>NUCLEOTIDE SEQUENCE [LARGE SCALE GENOMIC DNA]</scope>
    <source>
        <strain evidence="8 9">DSM 16684</strain>
    </source>
</reference>
<dbReference type="HAMAP" id="MF_00265">
    <property type="entry name" value="VapC_Nob1"/>
    <property type="match status" value="1"/>
</dbReference>
<evidence type="ECO:0000259" key="7">
    <source>
        <dbReference type="Pfam" id="PF01850"/>
    </source>
</evidence>
<dbReference type="PATRIC" id="fig|1123069.3.peg.2246"/>
<keyword evidence="9" id="KW-1185">Reference proteome</keyword>
<evidence type="ECO:0000256" key="5">
    <source>
        <dbReference type="ARBA" id="ARBA00022842"/>
    </source>
</evidence>
<dbReference type="InterPro" id="IPR044153">
    <property type="entry name" value="PIN_Pae0151-like"/>
</dbReference>
<dbReference type="PANTHER" id="PTHR35901:SF1">
    <property type="entry name" value="EXONUCLEASE VAPC9"/>
    <property type="match status" value="1"/>
</dbReference>
<dbReference type="SUPFAM" id="SSF88723">
    <property type="entry name" value="PIN domain-like"/>
    <property type="match status" value="1"/>
</dbReference>
<dbReference type="InterPro" id="IPR029060">
    <property type="entry name" value="PIN-like_dom_sf"/>
</dbReference>
<comment type="similarity">
    <text evidence="6">Belongs to the PINc/VapC protein family.</text>
</comment>
<evidence type="ECO:0000256" key="1">
    <source>
        <dbReference type="ARBA" id="ARBA00022649"/>
    </source>
</evidence>
<comment type="caution">
    <text evidence="8">The sequence shown here is derived from an EMBL/GenBank/DDBJ whole genome shotgun (WGS) entry which is preliminary data.</text>
</comment>
<comment type="cofactor">
    <cofactor evidence="6">
        <name>Mg(2+)</name>
        <dbReference type="ChEBI" id="CHEBI:18420"/>
    </cofactor>
</comment>
<feature type="binding site" evidence="6">
    <location>
        <position position="98"/>
    </location>
    <ligand>
        <name>Mg(2+)</name>
        <dbReference type="ChEBI" id="CHEBI:18420"/>
    </ligand>
</feature>
<dbReference type="InterPro" id="IPR022907">
    <property type="entry name" value="VapC_family"/>
</dbReference>
<protein>
    <recommendedName>
        <fullName evidence="6">Ribonuclease VapC</fullName>
        <shortName evidence="6">RNase VapC</shortName>
        <ecNumber evidence="6">3.1.-.-</ecNumber>
    </recommendedName>
    <alternativeName>
        <fullName evidence="6">Toxin VapC</fullName>
    </alternativeName>
</protein>
<dbReference type="OrthoDB" id="9798446at2"/>
<dbReference type="HOGENOM" id="CLU_121774_4_0_5"/>
<dbReference type="GO" id="GO:0000287">
    <property type="term" value="F:magnesium ion binding"/>
    <property type="evidence" value="ECO:0007669"/>
    <property type="project" value="UniProtKB-UniRule"/>
</dbReference>
<keyword evidence="5 6" id="KW-0460">Magnesium</keyword>
<keyword evidence="1 6" id="KW-1277">Toxin-antitoxin system</keyword>
<evidence type="ECO:0000256" key="2">
    <source>
        <dbReference type="ARBA" id="ARBA00022722"/>
    </source>
</evidence>
<dbReference type="InterPro" id="IPR051619">
    <property type="entry name" value="TypeII_TA_RNase_PINc/VapC"/>
</dbReference>
<keyword evidence="4 6" id="KW-0378">Hydrolase</keyword>
<keyword evidence="2 6" id="KW-0540">Nuclease</keyword>
<gene>
    <name evidence="6" type="primary">vapC</name>
    <name evidence="8" type="ORF">ruthe_02271</name>
</gene>
<proteinExistence type="inferred from homology"/>
<comment type="function">
    <text evidence="6">Toxic component of a toxin-antitoxin (TA) system. An RNase.</text>
</comment>
<organism evidence="8 9">
    <name type="scientific">Rubellimicrobium thermophilum DSM 16684</name>
    <dbReference type="NCBI Taxonomy" id="1123069"/>
    <lineage>
        <taxon>Bacteria</taxon>
        <taxon>Pseudomonadati</taxon>
        <taxon>Pseudomonadota</taxon>
        <taxon>Alphaproteobacteria</taxon>
        <taxon>Rhodobacterales</taxon>
        <taxon>Roseobacteraceae</taxon>
        <taxon>Rubellimicrobium</taxon>
    </lineage>
</organism>
<dbReference type="EMBL" id="AOLV01000025">
    <property type="protein sequence ID" value="EPX84467.1"/>
    <property type="molecule type" value="Genomic_DNA"/>
</dbReference>
<dbReference type="PANTHER" id="PTHR35901">
    <property type="entry name" value="RIBONUCLEASE VAPC3"/>
    <property type="match status" value="1"/>
</dbReference>
<dbReference type="EC" id="3.1.-.-" evidence="6"/>
<keyword evidence="6" id="KW-0800">Toxin</keyword>
<evidence type="ECO:0000256" key="4">
    <source>
        <dbReference type="ARBA" id="ARBA00022801"/>
    </source>
</evidence>
<dbReference type="GO" id="GO:0090729">
    <property type="term" value="F:toxin activity"/>
    <property type="evidence" value="ECO:0007669"/>
    <property type="project" value="UniProtKB-KW"/>
</dbReference>
<dbReference type="GO" id="GO:0016787">
    <property type="term" value="F:hydrolase activity"/>
    <property type="evidence" value="ECO:0007669"/>
    <property type="project" value="UniProtKB-KW"/>
</dbReference>
<dbReference type="GO" id="GO:0004540">
    <property type="term" value="F:RNA nuclease activity"/>
    <property type="evidence" value="ECO:0007669"/>
    <property type="project" value="InterPro"/>
</dbReference>
<evidence type="ECO:0000256" key="3">
    <source>
        <dbReference type="ARBA" id="ARBA00022723"/>
    </source>
</evidence>
<evidence type="ECO:0000256" key="6">
    <source>
        <dbReference type="HAMAP-Rule" id="MF_00265"/>
    </source>
</evidence>
<sequence>MADLVLDASALAAFFLPDETGPDLERLAGAFADFRAPWLIWAEIRNILIMLERRGRLPKGFADEALAAIEGLAIALDTAPAGPDVMRLARAHGLSIYDALYLELALRLGAPLATMDAALARAAEAEGVALAGRGRQAVRAPLALLRLASRGSRPMSCMDFARHAPSRL</sequence>
<dbReference type="STRING" id="1123069.ruthe_02271"/>
<evidence type="ECO:0000313" key="8">
    <source>
        <dbReference type="EMBL" id="EPX84467.1"/>
    </source>
</evidence>
<keyword evidence="3 6" id="KW-0479">Metal-binding</keyword>
<evidence type="ECO:0000313" key="9">
    <source>
        <dbReference type="Proteomes" id="UP000015346"/>
    </source>
</evidence>
<dbReference type="Proteomes" id="UP000015346">
    <property type="component" value="Unassembled WGS sequence"/>
</dbReference>
<dbReference type="CDD" id="cd09873">
    <property type="entry name" value="PIN_Pae0151-like"/>
    <property type="match status" value="1"/>
</dbReference>
<dbReference type="Pfam" id="PF01850">
    <property type="entry name" value="PIN"/>
    <property type="match status" value="1"/>
</dbReference>
<feature type="binding site" evidence="6">
    <location>
        <position position="7"/>
    </location>
    <ligand>
        <name>Mg(2+)</name>
        <dbReference type="ChEBI" id="CHEBI:18420"/>
    </ligand>
</feature>
<name>S9QXY3_9RHOB</name>
<dbReference type="InterPro" id="IPR002716">
    <property type="entry name" value="PIN_dom"/>
</dbReference>
<dbReference type="RefSeq" id="WP_021098353.1">
    <property type="nucleotide sequence ID" value="NZ_KE557322.1"/>
</dbReference>
<accession>S9QXY3</accession>
<dbReference type="Gene3D" id="3.40.50.1010">
    <property type="entry name" value="5'-nuclease"/>
    <property type="match status" value="1"/>
</dbReference>